<evidence type="ECO:0000313" key="1">
    <source>
        <dbReference type="EMBL" id="KAF2567491.1"/>
    </source>
</evidence>
<accession>A0A8S9ICD7</accession>
<dbReference type="Proteomes" id="UP000712281">
    <property type="component" value="Unassembled WGS sequence"/>
</dbReference>
<comment type="caution">
    <text evidence="1">The sequence shown here is derived from an EMBL/GenBank/DDBJ whole genome shotgun (WGS) entry which is preliminary data.</text>
</comment>
<protein>
    <submittedName>
        <fullName evidence="1">Uncharacterized protein</fullName>
    </submittedName>
</protein>
<dbReference type="EMBL" id="QGKW02001911">
    <property type="protein sequence ID" value="KAF2567491.1"/>
    <property type="molecule type" value="Genomic_DNA"/>
</dbReference>
<proteinExistence type="predicted"/>
<gene>
    <name evidence="1" type="ORF">F2Q68_00027347</name>
</gene>
<dbReference type="AlphaFoldDB" id="A0A8S9ICD7"/>
<sequence length="171" mass="19577">MLSLPSGLEYRDVAVQAGGVCVPAHRQQQDRTASAEAPPATRPLMRINPHIFRHMDTLQLAQTFSVSALSIDNEMVTSIDRDALTSNTKLDRTACLGAWYVWNRILQGRFRYHLEENDAFGAFWRSFELRWKQEMVDGRNSVSIDNYHQISIDVGFLISIDYEAIRELMTN</sequence>
<reference evidence="1" key="1">
    <citation type="submission" date="2019-12" db="EMBL/GenBank/DDBJ databases">
        <title>Genome sequencing and annotation of Brassica cretica.</title>
        <authorList>
            <person name="Studholme D.J."/>
            <person name="Sarris P.F."/>
        </authorList>
    </citation>
    <scope>NUCLEOTIDE SEQUENCE</scope>
    <source>
        <strain evidence="1">PFS-001/15</strain>
        <tissue evidence="1">Leaf</tissue>
    </source>
</reference>
<evidence type="ECO:0000313" key="2">
    <source>
        <dbReference type="Proteomes" id="UP000712281"/>
    </source>
</evidence>
<name>A0A8S9ICD7_BRACR</name>
<organism evidence="1 2">
    <name type="scientific">Brassica cretica</name>
    <name type="common">Mustard</name>
    <dbReference type="NCBI Taxonomy" id="69181"/>
    <lineage>
        <taxon>Eukaryota</taxon>
        <taxon>Viridiplantae</taxon>
        <taxon>Streptophyta</taxon>
        <taxon>Embryophyta</taxon>
        <taxon>Tracheophyta</taxon>
        <taxon>Spermatophyta</taxon>
        <taxon>Magnoliopsida</taxon>
        <taxon>eudicotyledons</taxon>
        <taxon>Gunneridae</taxon>
        <taxon>Pentapetalae</taxon>
        <taxon>rosids</taxon>
        <taxon>malvids</taxon>
        <taxon>Brassicales</taxon>
        <taxon>Brassicaceae</taxon>
        <taxon>Brassiceae</taxon>
        <taxon>Brassica</taxon>
    </lineage>
</organism>